<evidence type="ECO:0000313" key="3">
    <source>
        <dbReference type="EMBL" id="MFC5471572.1"/>
    </source>
</evidence>
<dbReference type="EMBL" id="JBHSMH010000101">
    <property type="protein sequence ID" value="MFC5471572.1"/>
    <property type="molecule type" value="Genomic_DNA"/>
</dbReference>
<comment type="caution">
    <text evidence="3">The sequence shown here is derived from an EMBL/GenBank/DDBJ whole genome shotgun (WGS) entry which is preliminary data.</text>
</comment>
<organism evidence="3 4">
    <name type="scientific">Cohnella suwonensis</name>
    <dbReference type="NCBI Taxonomy" id="696072"/>
    <lineage>
        <taxon>Bacteria</taxon>
        <taxon>Bacillati</taxon>
        <taxon>Bacillota</taxon>
        <taxon>Bacilli</taxon>
        <taxon>Bacillales</taxon>
        <taxon>Paenibacillaceae</taxon>
        <taxon>Cohnella</taxon>
    </lineage>
</organism>
<keyword evidence="2" id="KW-0812">Transmembrane</keyword>
<evidence type="ECO:0008006" key="5">
    <source>
        <dbReference type="Google" id="ProtNLM"/>
    </source>
</evidence>
<evidence type="ECO:0000256" key="2">
    <source>
        <dbReference type="SAM" id="Phobius"/>
    </source>
</evidence>
<evidence type="ECO:0000256" key="1">
    <source>
        <dbReference type="SAM" id="MobiDB-lite"/>
    </source>
</evidence>
<keyword evidence="2" id="KW-1133">Transmembrane helix</keyword>
<sequence length="150" mass="15896">MRILMTFVIGIAFLFHIGPELPAVQAAPQVVVPPVVKDVDPQEDYKPEAYRAGRGSFRSGRSGYTGGTTSGVKKPVANNPANKAPSGATNRFGGGLFGGLLAGTLLGSLLNPFGFGGYGSGGFSLISILFWGVILFVAYRLLRKFMNRSR</sequence>
<reference evidence="4" key="1">
    <citation type="journal article" date="2019" name="Int. J. Syst. Evol. Microbiol.">
        <title>The Global Catalogue of Microorganisms (GCM) 10K type strain sequencing project: providing services to taxonomists for standard genome sequencing and annotation.</title>
        <authorList>
            <consortium name="The Broad Institute Genomics Platform"/>
            <consortium name="The Broad Institute Genome Sequencing Center for Infectious Disease"/>
            <person name="Wu L."/>
            <person name="Ma J."/>
        </authorList>
    </citation>
    <scope>NUCLEOTIDE SEQUENCE [LARGE SCALE GENOMIC DNA]</scope>
    <source>
        <strain evidence="4">CCUG 57113</strain>
    </source>
</reference>
<accession>A0ABW0M2R2</accession>
<feature type="transmembrane region" description="Helical" evidence="2">
    <location>
        <begin position="122"/>
        <end position="142"/>
    </location>
</feature>
<dbReference type="Proteomes" id="UP001596105">
    <property type="component" value="Unassembled WGS sequence"/>
</dbReference>
<dbReference type="PANTHER" id="PTHR41542:SF1">
    <property type="entry name" value="BLL5807 PROTEIN"/>
    <property type="match status" value="1"/>
</dbReference>
<dbReference type="RefSeq" id="WP_209745920.1">
    <property type="nucleotide sequence ID" value="NZ_JBHSMH010000101.1"/>
</dbReference>
<feature type="region of interest" description="Disordered" evidence="1">
    <location>
        <begin position="58"/>
        <end position="85"/>
    </location>
</feature>
<keyword evidence="2" id="KW-0472">Membrane</keyword>
<dbReference type="PANTHER" id="PTHR41542">
    <property type="entry name" value="BLL5807 PROTEIN"/>
    <property type="match status" value="1"/>
</dbReference>
<proteinExistence type="predicted"/>
<protein>
    <recommendedName>
        <fullName evidence="5">Import inner membrane translocase subunit Tim44</fullName>
    </recommendedName>
</protein>
<keyword evidence="4" id="KW-1185">Reference proteome</keyword>
<gene>
    <name evidence="3" type="ORF">ACFPPD_23120</name>
</gene>
<name>A0ABW0M2R2_9BACL</name>
<evidence type="ECO:0000313" key="4">
    <source>
        <dbReference type="Proteomes" id="UP001596105"/>
    </source>
</evidence>